<sequence length="153" mass="16706">MFKALLLSTVILNTGPVLTAAASQSDKPRSGVDNPMWPASLKWDCKTAAKIVCERDGSCSVAEDHTGFVLNYGSNEAEFPASNVRIKRHYQQTVQASPLQQEVKVELADNRVLWLTAVDASRTYSEAWVGALSELKGGAVLMESEGVYCMPRK</sequence>
<keyword evidence="1" id="KW-0732">Signal</keyword>
<evidence type="ECO:0000313" key="3">
    <source>
        <dbReference type="Proteomes" id="UP001138921"/>
    </source>
</evidence>
<dbReference type="RefSeq" id="WP_214393393.1">
    <property type="nucleotide sequence ID" value="NZ_JAFLWW010000012.1"/>
</dbReference>
<comment type="caution">
    <text evidence="2">The sequence shown here is derived from an EMBL/GenBank/DDBJ whole genome shotgun (WGS) entry which is preliminary data.</text>
</comment>
<reference evidence="2" key="2">
    <citation type="submission" date="2021-03" db="EMBL/GenBank/DDBJ databases">
        <authorList>
            <person name="Artuso I."/>
            <person name="Turrini P."/>
            <person name="Pirolo M."/>
            <person name="Lugli G.A."/>
            <person name="Ventura M."/>
            <person name="Visca P."/>
        </authorList>
    </citation>
    <scope>NUCLEOTIDE SEQUENCE</scope>
    <source>
        <strain evidence="2">LMG 26462</strain>
    </source>
</reference>
<gene>
    <name evidence="2" type="ORF">J1C56_28870</name>
</gene>
<dbReference type="AlphaFoldDB" id="A0A9X1D7S5"/>
<feature type="chain" id="PRO_5040764411" evidence="1">
    <location>
        <begin position="20"/>
        <end position="153"/>
    </location>
</feature>
<dbReference type="EMBL" id="JAFLWW010000012">
    <property type="protein sequence ID" value="MBT1159572.1"/>
    <property type="molecule type" value="Genomic_DNA"/>
</dbReference>
<protein>
    <submittedName>
        <fullName evidence="2">Uncharacterized protein</fullName>
    </submittedName>
</protein>
<keyword evidence="3" id="KW-1185">Reference proteome</keyword>
<organism evidence="2 3">
    <name type="scientific">Aminobacter anthyllidis</name>
    <dbReference type="NCBI Taxonomy" id="1035067"/>
    <lineage>
        <taxon>Bacteria</taxon>
        <taxon>Pseudomonadati</taxon>
        <taxon>Pseudomonadota</taxon>
        <taxon>Alphaproteobacteria</taxon>
        <taxon>Hyphomicrobiales</taxon>
        <taxon>Phyllobacteriaceae</taxon>
        <taxon>Aminobacter</taxon>
    </lineage>
</organism>
<name>A0A9X1D7S5_9HYPH</name>
<accession>A0A9X1D7S5</accession>
<reference evidence="2" key="1">
    <citation type="journal article" date="2021" name="Microorganisms">
        <title>Phylogenomic Reconstruction and Metabolic Potential of the Genus Aminobacter.</title>
        <authorList>
            <person name="Artuso I."/>
            <person name="Turrini P."/>
            <person name="Pirolo M."/>
            <person name="Lugli G.A."/>
            <person name="Ventura M."/>
            <person name="Visca P."/>
        </authorList>
    </citation>
    <scope>NUCLEOTIDE SEQUENCE</scope>
    <source>
        <strain evidence="2">LMG 26462</strain>
    </source>
</reference>
<evidence type="ECO:0000256" key="1">
    <source>
        <dbReference type="SAM" id="SignalP"/>
    </source>
</evidence>
<evidence type="ECO:0000313" key="2">
    <source>
        <dbReference type="EMBL" id="MBT1159572.1"/>
    </source>
</evidence>
<dbReference type="Proteomes" id="UP001138921">
    <property type="component" value="Unassembled WGS sequence"/>
</dbReference>
<feature type="signal peptide" evidence="1">
    <location>
        <begin position="1"/>
        <end position="19"/>
    </location>
</feature>
<proteinExistence type="predicted"/>